<organism evidence="1 2">
    <name type="scientific">Butyricicoccus intestinisimiae</name>
    <dbReference type="NCBI Taxonomy" id="2841509"/>
    <lineage>
        <taxon>Bacteria</taxon>
        <taxon>Bacillati</taxon>
        <taxon>Bacillota</taxon>
        <taxon>Clostridia</taxon>
        <taxon>Eubacteriales</taxon>
        <taxon>Butyricicoccaceae</taxon>
        <taxon>Butyricicoccus</taxon>
    </lineage>
</organism>
<dbReference type="RefSeq" id="WP_216469644.1">
    <property type="nucleotide sequence ID" value="NZ_JAHLQI010000002.1"/>
</dbReference>
<gene>
    <name evidence="1" type="ORF">KQI75_05075</name>
</gene>
<sequence length="596" mass="66139">MSRAYQFSEAAQMQELTIERFAGVDFANHPTKTDVSRSPDACNMIADETYFPVKRTGYQTKARFDGQIYGLHRLGQEILCHAGTKLWCLKPDGTTALVYDDMHTERSVSFLMNGSLWMLDGKTYLVYDGTRVQPVSKQAFVPTTTIGSPPAGGGTSLEAVNLLTPKRINTFVGDGKSTEFQLDCKNIDVDSAACADYPIKWVDAYAGKVTFAQAPPDAGGLANVVITFSKTVKDQPDINKCRICGLFGGQNDTRVFVSGNPDQPNCDWQSGLYDPSYFPDTGYTRIGSDASAIMGYARQYDTQIVLKEDGQDAKQYLRTFALDDNAKPAYSLRQGAEAAGAVSPHAIDVLNGTPYYLSPQGVMGIYGTYVTEYRTISGVSQRINPKLCRENLSQAAACVWDGKYYLAVGTHCYVADSRQMTDGIPEWYYWENIPAQCFLPDADTGGYLWFGTKDGRVCRFCHTDDAHAYSDDGAAIAAHWATPLLSLGDGSRTKNVVYSQPKLMPYGCSGAEIWYRTDRMTRCVQRVAFSQFCFAQVDFSRFSFRSAPTAVPVDVRRRVRHAWQFQLLAKNEKEEEPFGLLGLTIRFAVRHTARSI</sequence>
<dbReference type="EMBL" id="JAHLQI010000002">
    <property type="protein sequence ID" value="MBU5489996.1"/>
    <property type="molecule type" value="Genomic_DNA"/>
</dbReference>
<keyword evidence="2" id="KW-1185">Reference proteome</keyword>
<evidence type="ECO:0000313" key="2">
    <source>
        <dbReference type="Proteomes" id="UP000783588"/>
    </source>
</evidence>
<dbReference type="Proteomes" id="UP000783588">
    <property type="component" value="Unassembled WGS sequence"/>
</dbReference>
<proteinExistence type="predicted"/>
<name>A0ABS6EQN3_9FIRM</name>
<evidence type="ECO:0000313" key="1">
    <source>
        <dbReference type="EMBL" id="MBU5489996.1"/>
    </source>
</evidence>
<comment type="caution">
    <text evidence="1">The sequence shown here is derived from an EMBL/GenBank/DDBJ whole genome shotgun (WGS) entry which is preliminary data.</text>
</comment>
<reference evidence="1 2" key="1">
    <citation type="submission" date="2021-06" db="EMBL/GenBank/DDBJ databases">
        <authorList>
            <person name="Sun Q."/>
            <person name="Li D."/>
        </authorList>
    </citation>
    <scope>NUCLEOTIDE SEQUENCE [LARGE SCALE GENOMIC DNA]</scope>
    <source>
        <strain evidence="1 2">MSJd-7</strain>
    </source>
</reference>
<accession>A0ABS6EQN3</accession>
<protein>
    <recommendedName>
        <fullName evidence="3">Ig-like domain-containing protein</fullName>
    </recommendedName>
</protein>
<evidence type="ECO:0008006" key="3">
    <source>
        <dbReference type="Google" id="ProtNLM"/>
    </source>
</evidence>